<sequence length="70" mass="7844">MKQAARKISIEHNSPVKLIIHNTPPPNYSTPNIYKNSLKSLIISNVAKIIAFLSCQMKYTATASVRLNNF</sequence>
<dbReference type="Proteomes" id="UP000593564">
    <property type="component" value="Unassembled WGS sequence"/>
</dbReference>
<comment type="caution">
    <text evidence="1">The sequence shown here is derived from an EMBL/GenBank/DDBJ whole genome shotgun (WGS) entry which is preliminary data.</text>
</comment>
<gene>
    <name evidence="1" type="ORF">HYC85_001550</name>
</gene>
<evidence type="ECO:0000313" key="2">
    <source>
        <dbReference type="Proteomes" id="UP000593564"/>
    </source>
</evidence>
<dbReference type="EMBL" id="JACBKZ010000001">
    <property type="protein sequence ID" value="KAF5960341.1"/>
    <property type="molecule type" value="Genomic_DNA"/>
</dbReference>
<accession>A0A7J7I712</accession>
<name>A0A7J7I712_CAMSI</name>
<reference evidence="1 2" key="2">
    <citation type="submission" date="2020-07" db="EMBL/GenBank/DDBJ databases">
        <title>Genome assembly of wild tea tree DASZ reveals pedigree and selection history of tea varieties.</title>
        <authorList>
            <person name="Zhang W."/>
        </authorList>
    </citation>
    <scope>NUCLEOTIDE SEQUENCE [LARGE SCALE GENOMIC DNA]</scope>
    <source>
        <strain evidence="2">cv. G240</strain>
        <tissue evidence="1">Leaf</tissue>
    </source>
</reference>
<protein>
    <submittedName>
        <fullName evidence="1">Uncharacterized protein</fullName>
    </submittedName>
</protein>
<reference evidence="2" key="1">
    <citation type="journal article" date="2020" name="Nat. Commun.">
        <title>Genome assembly of wild tea tree DASZ reveals pedigree and selection history of tea varieties.</title>
        <authorList>
            <person name="Zhang W."/>
            <person name="Zhang Y."/>
            <person name="Qiu H."/>
            <person name="Guo Y."/>
            <person name="Wan H."/>
            <person name="Zhang X."/>
            <person name="Scossa F."/>
            <person name="Alseekh S."/>
            <person name="Zhang Q."/>
            <person name="Wang P."/>
            <person name="Xu L."/>
            <person name="Schmidt M.H."/>
            <person name="Jia X."/>
            <person name="Li D."/>
            <person name="Zhu A."/>
            <person name="Guo F."/>
            <person name="Chen W."/>
            <person name="Ni D."/>
            <person name="Usadel B."/>
            <person name="Fernie A.R."/>
            <person name="Wen W."/>
        </authorList>
    </citation>
    <scope>NUCLEOTIDE SEQUENCE [LARGE SCALE GENOMIC DNA]</scope>
    <source>
        <strain evidence="2">cv. G240</strain>
    </source>
</reference>
<organism evidence="1 2">
    <name type="scientific">Camellia sinensis</name>
    <name type="common">Tea plant</name>
    <name type="synonym">Thea sinensis</name>
    <dbReference type="NCBI Taxonomy" id="4442"/>
    <lineage>
        <taxon>Eukaryota</taxon>
        <taxon>Viridiplantae</taxon>
        <taxon>Streptophyta</taxon>
        <taxon>Embryophyta</taxon>
        <taxon>Tracheophyta</taxon>
        <taxon>Spermatophyta</taxon>
        <taxon>Magnoliopsida</taxon>
        <taxon>eudicotyledons</taxon>
        <taxon>Gunneridae</taxon>
        <taxon>Pentapetalae</taxon>
        <taxon>asterids</taxon>
        <taxon>Ericales</taxon>
        <taxon>Theaceae</taxon>
        <taxon>Camellia</taxon>
    </lineage>
</organism>
<proteinExistence type="predicted"/>
<dbReference type="AlphaFoldDB" id="A0A7J7I712"/>
<evidence type="ECO:0000313" key="1">
    <source>
        <dbReference type="EMBL" id="KAF5960341.1"/>
    </source>
</evidence>
<keyword evidence="2" id="KW-1185">Reference proteome</keyword>